<dbReference type="EMBL" id="JAOPJF010000035">
    <property type="protein sequence ID" value="KAK1143915.1"/>
    <property type="molecule type" value="Genomic_DNA"/>
</dbReference>
<dbReference type="Proteomes" id="UP001177260">
    <property type="component" value="Unassembled WGS sequence"/>
</dbReference>
<protein>
    <submittedName>
        <fullName evidence="1">Uncharacterized protein</fullName>
    </submittedName>
</protein>
<accession>A0ACC3B0R4</accession>
<evidence type="ECO:0000313" key="1">
    <source>
        <dbReference type="EMBL" id="KAK1143915.1"/>
    </source>
</evidence>
<reference evidence="1 2" key="1">
    <citation type="journal article" date="2023" name="ACS Omega">
        <title>Identification of the Neoaspergillic Acid Biosynthesis Gene Cluster by Establishing an In Vitro CRISPR-Ribonucleoprotein Genetic System in Aspergillus melleus.</title>
        <authorList>
            <person name="Yuan B."/>
            <person name="Grau M.F."/>
            <person name="Murata R.M."/>
            <person name="Torok T."/>
            <person name="Venkateswaran K."/>
            <person name="Stajich J.E."/>
            <person name="Wang C.C.C."/>
        </authorList>
    </citation>
    <scope>NUCLEOTIDE SEQUENCE [LARGE SCALE GENOMIC DNA]</scope>
    <source>
        <strain evidence="1 2">IMV 1140</strain>
    </source>
</reference>
<organism evidence="1 2">
    <name type="scientific">Aspergillus melleus</name>
    <dbReference type="NCBI Taxonomy" id="138277"/>
    <lineage>
        <taxon>Eukaryota</taxon>
        <taxon>Fungi</taxon>
        <taxon>Dikarya</taxon>
        <taxon>Ascomycota</taxon>
        <taxon>Pezizomycotina</taxon>
        <taxon>Eurotiomycetes</taxon>
        <taxon>Eurotiomycetidae</taxon>
        <taxon>Eurotiales</taxon>
        <taxon>Aspergillaceae</taxon>
        <taxon>Aspergillus</taxon>
        <taxon>Aspergillus subgen. Circumdati</taxon>
    </lineage>
</organism>
<evidence type="ECO:0000313" key="2">
    <source>
        <dbReference type="Proteomes" id="UP001177260"/>
    </source>
</evidence>
<keyword evidence="2" id="KW-1185">Reference proteome</keyword>
<name>A0ACC3B0R4_9EURO</name>
<comment type="caution">
    <text evidence="1">The sequence shown here is derived from an EMBL/GenBank/DDBJ whole genome shotgun (WGS) entry which is preliminary data.</text>
</comment>
<gene>
    <name evidence="1" type="ORF">N8T08_006030</name>
</gene>
<sequence length="347" mass="38400">MSNALPYLQKLRKPQLVEFAEATDLQDYEDLNKPELVTTLDDHLQSNQSIFQNDERLAEYYRRLSQSPRLSPTKREPKSEPSPTKVSPTKLDPPRSARRGRRAKEEIEQTDDSDVSPRVIATTTPGRSPLMAVEPPLPPSPAVVTDAIDRQTAVWGKRIGDAWTVLGIRERSHALRSILSSVKAVEILFVALEGAGLFRTLLPLVYVTSVPAVEAIHSSEFAIKVPDLFKLVEGTFWAPLSLWLLTSLFLPLTVAYFFNLSRQTSGGPALNTRRSRAAQTTFDPLSFNIAKALVAYLVYANGFTFWNVFSDTSIQTVNTSVPGQWAGILTGSAIGTIGTLYEAILKK</sequence>
<proteinExistence type="predicted"/>